<evidence type="ECO:0000256" key="6">
    <source>
        <dbReference type="ARBA" id="ARBA00022843"/>
    </source>
</evidence>
<dbReference type="SUPFAM" id="SSF50249">
    <property type="entry name" value="Nucleic acid-binding proteins"/>
    <property type="match status" value="10"/>
</dbReference>
<dbReference type="InterPro" id="IPR055430">
    <property type="entry name" value="HAT_Syf1_CNRKL1_C"/>
</dbReference>
<keyword evidence="8" id="KW-0539">Nucleus</keyword>
<feature type="domain" description="S1 motif" evidence="14">
    <location>
        <begin position="1291"/>
        <end position="1347"/>
    </location>
</feature>
<dbReference type="GO" id="GO:0005829">
    <property type="term" value="C:cytosol"/>
    <property type="evidence" value="ECO:0007669"/>
    <property type="project" value="Ensembl"/>
</dbReference>
<dbReference type="CDD" id="cd05693">
    <property type="entry name" value="S1_Rrp5_repeat_hs1_sc1"/>
    <property type="match status" value="1"/>
</dbReference>
<evidence type="ECO:0000256" key="7">
    <source>
        <dbReference type="ARBA" id="ARBA00022990"/>
    </source>
</evidence>
<dbReference type="FunFam" id="2.40.50.140:FF:000175">
    <property type="entry name" value="Programmed cell death 11"/>
    <property type="match status" value="1"/>
</dbReference>
<protein>
    <recommendedName>
        <fullName evidence="11">Protein RRP5 homolog</fullName>
    </recommendedName>
    <alternativeName>
        <fullName evidence="12">Programmed cell death protein 11</fullName>
    </alternativeName>
</protein>
<feature type="compositionally biased region" description="Basic and acidic residues" evidence="13">
    <location>
        <begin position="1427"/>
        <end position="1441"/>
    </location>
</feature>
<dbReference type="Proteomes" id="UP000472266">
    <property type="component" value="Chromosome 6"/>
</dbReference>
<dbReference type="GO" id="GO:0006364">
    <property type="term" value="P:rRNA processing"/>
    <property type="evidence" value="ECO:0007669"/>
    <property type="project" value="UniProtKB-KW"/>
</dbReference>
<keyword evidence="7" id="KW-0007">Acetylation</keyword>
<evidence type="ECO:0000256" key="10">
    <source>
        <dbReference type="ARBA" id="ARBA00062488"/>
    </source>
</evidence>
<feature type="domain" description="S1 motif" evidence="14">
    <location>
        <begin position="69"/>
        <end position="157"/>
    </location>
</feature>
<dbReference type="InterPro" id="IPR048058">
    <property type="entry name" value="Rrp5_S1_rpt_hs11_sc8"/>
</dbReference>
<reference evidence="15" key="3">
    <citation type="submission" date="2025-09" db="UniProtKB">
        <authorList>
            <consortium name="Ensembl"/>
        </authorList>
    </citation>
    <scope>IDENTIFICATION</scope>
</reference>
<evidence type="ECO:0000313" key="16">
    <source>
        <dbReference type="Proteomes" id="UP000472266"/>
    </source>
</evidence>
<comment type="subcellular location">
    <subcellularLocation>
        <location evidence="1">Nucleus</location>
        <location evidence="1">Nucleolus</location>
    </subcellularLocation>
</comment>
<dbReference type="Gene3D" id="1.25.40.10">
    <property type="entry name" value="Tetratricopeptide repeat domain"/>
    <property type="match status" value="1"/>
</dbReference>
<dbReference type="PANTHER" id="PTHR23270">
    <property type="entry name" value="PROGRAMMED CELL DEATH PROTEIN 11 PRE-RRNA PROCESSING PROTEIN RRP5"/>
    <property type="match status" value="1"/>
</dbReference>
<evidence type="ECO:0000259" key="14">
    <source>
        <dbReference type="PROSITE" id="PS50126"/>
    </source>
</evidence>
<feature type="domain" description="S1 motif" evidence="14">
    <location>
        <begin position="530"/>
        <end position="599"/>
    </location>
</feature>
<dbReference type="CDD" id="cd04461">
    <property type="entry name" value="S1_Rrp5_repeat_hs8_sc7"/>
    <property type="match status" value="1"/>
</dbReference>
<dbReference type="CDD" id="cd05695">
    <property type="entry name" value="S1_Rrp5_repeat_hs3"/>
    <property type="match status" value="1"/>
</dbReference>
<accession>A0A672TRB0</accession>
<dbReference type="FunFam" id="2.40.50.140:FF:000340">
    <property type="entry name" value="Unplaced genomic scaffold supercont1.162, whole genome shotgun sequence"/>
    <property type="match status" value="1"/>
</dbReference>
<evidence type="ECO:0000256" key="8">
    <source>
        <dbReference type="ARBA" id="ARBA00023242"/>
    </source>
</evidence>
<evidence type="ECO:0000256" key="4">
    <source>
        <dbReference type="ARBA" id="ARBA00022553"/>
    </source>
</evidence>
<dbReference type="Gene3D" id="2.40.50.140">
    <property type="entry name" value="Nucleic acid-binding proteins"/>
    <property type="match status" value="10"/>
</dbReference>
<evidence type="ECO:0000256" key="12">
    <source>
        <dbReference type="ARBA" id="ARBA00080810"/>
    </source>
</evidence>
<dbReference type="InterPro" id="IPR011990">
    <property type="entry name" value="TPR-like_helical_dom_sf"/>
</dbReference>
<keyword evidence="5" id="KW-0677">Repeat</keyword>
<gene>
    <name evidence="15" type="primary">PDCD11</name>
</gene>
<dbReference type="CDD" id="cd05694">
    <property type="entry name" value="S1_Rrp5_repeat_hs2_sc2"/>
    <property type="match status" value="1"/>
</dbReference>
<keyword evidence="3" id="KW-0698">rRNA processing</keyword>
<dbReference type="GO" id="GO:0051059">
    <property type="term" value="F:NF-kappaB binding"/>
    <property type="evidence" value="ECO:0007669"/>
    <property type="project" value="Ensembl"/>
</dbReference>
<proteinExistence type="predicted"/>
<dbReference type="CDD" id="cd05702">
    <property type="entry name" value="S1_Rrp5_repeat_hs11_sc8"/>
    <property type="match status" value="1"/>
</dbReference>
<dbReference type="CDD" id="cd05698">
    <property type="entry name" value="S1_Rrp5_repeat_hs6_sc5"/>
    <property type="match status" value="1"/>
</dbReference>
<dbReference type="SMART" id="SM00316">
    <property type="entry name" value="S1"/>
    <property type="match status" value="13"/>
</dbReference>
<dbReference type="GO" id="GO:0032040">
    <property type="term" value="C:small-subunit processome"/>
    <property type="evidence" value="ECO:0007669"/>
    <property type="project" value="TreeGrafter"/>
</dbReference>
<dbReference type="InterPro" id="IPR048059">
    <property type="entry name" value="Rrp5_S1_rpt_hs1_sc1"/>
</dbReference>
<reference evidence="15 16" key="1">
    <citation type="submission" date="2019-11" db="EMBL/GenBank/DDBJ databases">
        <title>Strigops habroptila (kakapo) genome, bStrHab1, primary haplotype, v2.</title>
        <authorList>
            <person name="Jarvis E.D."/>
            <person name="Howard J."/>
            <person name="Rhie A."/>
            <person name="Phillippy A."/>
            <person name="Korlach J."/>
            <person name="Digby A."/>
            <person name="Iorns D."/>
            <person name="Eason D."/>
            <person name="Robertson B."/>
            <person name="Raemaekers T."/>
            <person name="Howe K."/>
            <person name="Lewin H."/>
            <person name="Damas J."/>
            <person name="Hastie A."/>
            <person name="Tracey A."/>
            <person name="Chow W."/>
            <person name="Fedrigo O."/>
        </authorList>
    </citation>
    <scope>NUCLEOTIDE SEQUENCE [LARGE SCALE GENOMIC DNA]</scope>
</reference>
<dbReference type="Pfam" id="PF00575">
    <property type="entry name" value="S1"/>
    <property type="match status" value="3"/>
</dbReference>
<dbReference type="GO" id="GO:0003723">
    <property type="term" value="F:RNA binding"/>
    <property type="evidence" value="ECO:0007669"/>
    <property type="project" value="TreeGrafter"/>
</dbReference>
<dbReference type="InterPro" id="IPR045209">
    <property type="entry name" value="Rrp5"/>
</dbReference>
<comment type="function">
    <text evidence="9">Essential for the generation of mature 18S rRNA, specifically necessary for cleavages at sites A0, 1 and 2 of the 47S precursor. Directly interacts with U3 snoRNA.</text>
</comment>
<dbReference type="InterPro" id="IPR003029">
    <property type="entry name" value="S1_domain"/>
</dbReference>
<sequence length="1766" mass="197166">MASMEENFPRGGIQKKPTEGKAPNTKLERDNLFDVLIRDRSVFTTLLSLICQDTHSMLFFLLSQALCEGMLLLGCIKEVSDYELVISLPNGLSGFVPVTQISDAYSKLLSKQVAQGELLEDLNSLVDMYSPGTLVRCIVTTIEKSADGRRSIKLSIDPKKVNNGLNASALASGMLLSGFVSSVEDHGYLIDIGVSGTNAFLPRQKAQNYIKTVKRGSDLKIGQNLDCVVVEVKNEGRVVLLSIDRSEVASSLATERQNWSLSNLLPGLVVKARVQKVTPLGVKLSFLSYFTGIVDFMHMDSEKSTSYSPGQVVKACILSINPTSKVVRLTLRQAFLHPGGSPNQVSNDRIGAVVEESTVKAFYKQFGAIFELDDGTLAFARVSLKHLSKTRKSFKPGAFKAGCKHKCRIIDYSLMDEMCIVSLKYQIIEARFLQYQDIHTGDVVQGKVFALKSIGMQVKVTDGIKGLVPSMHLADVILKQPEKKYNIGDQVRCRVLECNPAGKKLILTLKKSLVQSKLPVLSNYEDAKPGLITHGFVVCAREFGCIVKFYNDVKGLVPKNELSSEPISSPDKVFHEGQVVKVMVLKCEPQQERLLLSFRLSSKPALEDKKECTPKKKQEVKYQIGEMVDVKVLKKKDNGLEVSVLEDEGNVIASIPTVHLSDFVATCKLLWHCLQEGDVLPRVMCLSDNGERIILSRKSAVISAVQEEQVVRSFSEIQPGMLLTGYVRNVMPFGVFVEFPFGVTGLAPKSMSDKFVTDTKDHFVVGQTVIAKVMSIDEEKQRVLLNLKVSECSSGDSAAESFALLSQYFKEMKEIRNLLRRRGESSMAQALCELVPGKELQLVVQDVKEDGSALFGGSCVTGLTVTATRYHLGGQDKKIIPGGKTKALVLHVDALTSKVYVSLREELLKRRRLTENSQHYAVVQHIAEEFAIVSLEAGHLAAIPIASHFNDTFRFDSEKLKVGQTISATLKVVKENDHGVLLAVQGSAKKNVFVRVRNESETALEEVVAAVKHSLSLGDVVTGTVKSVKPTHVTVAIDDKLTGSIHASRILDEVPIGSFPTFTLKAGQKVTARVVGGRDVNTHRWENMHIMLLLGESVLNRKEDSTTKKLGLYSVGQTVTCFVKKYNILKDWLEVEVAPDIRGRVPHLLLSLNTKVLKHPEKSFKNGQAISATVTGTDVTETNLCLSLTGIQSLEQDTVTVGMVKKVTQRIGLTIALPGGKTGKVSIFHLSDTYTEDPLGDFKVGKIVRCYILSNENGKIQLSLRQSRLNPKSKSKVEDVEITCIKDVKKGQLVRGYVKSVTSSGVFFGLSPSLLGRILFQNVSPYFVQKHSLYEKYLPEGKLLTAKKGDGGGEENGKRKDKSLEDLKEVHSSHCKCSDIYLFFPLVSCYSWHHSVNGKEKHIELSLLPEDTGMSSILPESLGLPRYDAEEEKRETDDREKKEQVKTKVKCLLFPSPPFSLFQLKKQTKKEKELEKQQKEKELCKLEAALMDPSRQPQSADDFDRLVLSSPNSSILWLQYMAFHLQATEIEKARAVAERALKTISFREEQEKLNVWVALLNLENMYGTEEALMKVFERAVQYNEPLKVFQHLCDIYANSEKYKQAEELYHTMLRRFRQEKSVWLKYASFLLKQGQTEATHRLLERALKALPTKEHVDVISRFAQLEFRFGDPEHAKALFESTLSSYPKRTDIWSIYIDIMIKHGSQKEVRDIFERVVHLSLAPKKMKFLFKRYLDYEKKFGTTESVLAVKRAALEYVETKTSLADI</sequence>
<dbReference type="GeneTree" id="ENSGT00390000012228"/>
<feature type="domain" description="S1 motif" evidence="14">
    <location>
        <begin position="267"/>
        <end position="332"/>
    </location>
</feature>
<dbReference type="FunFam" id="2.40.50.140:FF:000200">
    <property type="entry name" value="Programmed cell death 11"/>
    <property type="match status" value="1"/>
</dbReference>
<evidence type="ECO:0000256" key="3">
    <source>
        <dbReference type="ARBA" id="ARBA00022552"/>
    </source>
</evidence>
<feature type="domain" description="S1 motif" evidence="14">
    <location>
        <begin position="1116"/>
        <end position="1189"/>
    </location>
</feature>
<dbReference type="InterPro" id="IPR057302">
    <property type="entry name" value="Rrp5_S1"/>
</dbReference>
<dbReference type="FunFam" id="1.25.40.10:FF:000065">
    <property type="entry name" value="Programmed cell death 11"/>
    <property type="match status" value="1"/>
</dbReference>
<dbReference type="InterPro" id="IPR012340">
    <property type="entry name" value="NA-bd_OB-fold"/>
</dbReference>
<keyword evidence="2" id="KW-1017">Isopeptide bond</keyword>
<feature type="region of interest" description="Disordered" evidence="13">
    <location>
        <begin position="1419"/>
        <end position="1441"/>
    </location>
</feature>
<evidence type="ECO:0000256" key="1">
    <source>
        <dbReference type="ARBA" id="ARBA00004604"/>
    </source>
</evidence>
<keyword evidence="4" id="KW-0597">Phosphoprotein</keyword>
<evidence type="ECO:0000256" key="5">
    <source>
        <dbReference type="ARBA" id="ARBA00022737"/>
    </source>
</evidence>
<dbReference type="PROSITE" id="PS50126">
    <property type="entry name" value="S1"/>
    <property type="match status" value="10"/>
</dbReference>
<reference evidence="15" key="2">
    <citation type="submission" date="2025-08" db="UniProtKB">
        <authorList>
            <consortium name="Ensembl"/>
        </authorList>
    </citation>
    <scope>IDENTIFICATION</scope>
</reference>
<dbReference type="InterPro" id="IPR003107">
    <property type="entry name" value="HAT"/>
</dbReference>
<evidence type="ECO:0000256" key="9">
    <source>
        <dbReference type="ARBA" id="ARBA00059726"/>
    </source>
</evidence>
<keyword evidence="16" id="KW-1185">Reference proteome</keyword>
<dbReference type="Pfam" id="PF23459">
    <property type="entry name" value="S1_RRP5"/>
    <property type="match status" value="7"/>
</dbReference>
<evidence type="ECO:0000256" key="11">
    <source>
        <dbReference type="ARBA" id="ARBA00067510"/>
    </source>
</evidence>
<dbReference type="FunFam" id="2.40.50.140:FF:000194">
    <property type="entry name" value="Programmed cell death 11"/>
    <property type="match status" value="1"/>
</dbReference>
<dbReference type="CDD" id="cd05697">
    <property type="entry name" value="S1_Rrp5_repeat_hs5"/>
    <property type="match status" value="1"/>
</dbReference>
<name>A0A672TRB0_STRHB</name>
<evidence type="ECO:0000256" key="2">
    <source>
        <dbReference type="ARBA" id="ARBA00022499"/>
    </source>
</evidence>
<dbReference type="Ensembl" id="ENSSHBT00005005353.1">
    <property type="protein sequence ID" value="ENSSHBP00005004389.1"/>
    <property type="gene ID" value="ENSSHBG00005003710.1"/>
</dbReference>
<dbReference type="CDD" id="cd05696">
    <property type="entry name" value="S1_Rrp5_repeat_hs4"/>
    <property type="match status" value="1"/>
</dbReference>
<evidence type="ECO:0000256" key="13">
    <source>
        <dbReference type="SAM" id="MobiDB-lite"/>
    </source>
</evidence>
<feature type="domain" description="S1 motif" evidence="14">
    <location>
        <begin position="173"/>
        <end position="244"/>
    </location>
</feature>
<dbReference type="FunFam" id="2.40.50.140:FF:000103">
    <property type="entry name" value="protein RRP5 homolog"/>
    <property type="match status" value="2"/>
</dbReference>
<feature type="domain" description="S1 motif" evidence="14">
    <location>
        <begin position="441"/>
        <end position="510"/>
    </location>
</feature>
<keyword evidence="6" id="KW-0832">Ubl conjugation</keyword>
<dbReference type="InParanoid" id="A0A672TRB0"/>
<organism evidence="15 16">
    <name type="scientific">Strigops habroptila</name>
    <name type="common">Kakapo</name>
    <dbReference type="NCBI Taxonomy" id="2489341"/>
    <lineage>
        <taxon>Eukaryota</taxon>
        <taxon>Metazoa</taxon>
        <taxon>Chordata</taxon>
        <taxon>Craniata</taxon>
        <taxon>Vertebrata</taxon>
        <taxon>Euteleostomi</taxon>
        <taxon>Archelosauria</taxon>
        <taxon>Archosauria</taxon>
        <taxon>Dinosauria</taxon>
        <taxon>Saurischia</taxon>
        <taxon>Theropoda</taxon>
        <taxon>Coelurosauria</taxon>
        <taxon>Aves</taxon>
        <taxon>Neognathae</taxon>
        <taxon>Neoaves</taxon>
        <taxon>Telluraves</taxon>
        <taxon>Australaves</taxon>
        <taxon>Psittaciformes</taxon>
        <taxon>Psittacidae</taxon>
        <taxon>Strigops</taxon>
    </lineage>
</organism>
<feature type="region of interest" description="Disordered" evidence="13">
    <location>
        <begin position="1"/>
        <end position="25"/>
    </location>
</feature>
<evidence type="ECO:0000313" key="15">
    <source>
        <dbReference type="Ensembl" id="ENSSHBP00005004389.1"/>
    </source>
</evidence>
<dbReference type="SMART" id="SM00386">
    <property type="entry name" value="HAT"/>
    <property type="match status" value="5"/>
</dbReference>
<dbReference type="FunFam" id="2.40.50.140:FF:000148">
    <property type="entry name" value="protein RRP5 homolog isoform X1"/>
    <property type="match status" value="1"/>
</dbReference>
<dbReference type="CDD" id="cd05704">
    <property type="entry name" value="S1_Rrp5_repeat_hs13"/>
    <property type="match status" value="1"/>
</dbReference>
<feature type="domain" description="S1 motif" evidence="14">
    <location>
        <begin position="720"/>
        <end position="788"/>
    </location>
</feature>
<feature type="domain" description="S1 motif" evidence="14">
    <location>
        <begin position="1018"/>
        <end position="1075"/>
    </location>
</feature>
<dbReference type="PANTHER" id="PTHR23270:SF10">
    <property type="entry name" value="PROTEIN RRP5 HOMOLOG"/>
    <property type="match status" value="1"/>
</dbReference>
<dbReference type="OMA" id="GQYLRAY"/>
<dbReference type="CDD" id="cd05703">
    <property type="entry name" value="S1_Rrp5_repeat_hs12_sc9"/>
    <property type="match status" value="1"/>
</dbReference>
<dbReference type="SUPFAM" id="SSF48452">
    <property type="entry name" value="TPR-like"/>
    <property type="match status" value="2"/>
</dbReference>
<dbReference type="Pfam" id="PF23231">
    <property type="entry name" value="HAT_Syf1_CNRKL1_C"/>
    <property type="match status" value="1"/>
</dbReference>
<feature type="domain" description="S1 motif" evidence="14">
    <location>
        <begin position="1197"/>
        <end position="1265"/>
    </location>
</feature>
<comment type="subunit">
    <text evidence="10">Interacts with NF-kappa-B p50/NFKB1 and NF-kappa-B p65/RELA.</text>
</comment>